<dbReference type="GO" id="GO:0008836">
    <property type="term" value="F:diaminopimelate decarboxylase activity"/>
    <property type="evidence" value="ECO:0007669"/>
    <property type="project" value="UniProtKB-UniRule"/>
</dbReference>
<feature type="binding site" evidence="5">
    <location>
        <position position="367"/>
    </location>
    <ligand>
        <name>substrate</name>
    </ligand>
</feature>
<dbReference type="InterPro" id="IPR009006">
    <property type="entry name" value="Ala_racemase/Decarboxylase_C"/>
</dbReference>
<evidence type="ECO:0000256" key="8">
    <source>
        <dbReference type="RuleBase" id="RU003738"/>
    </source>
</evidence>
<dbReference type="Pfam" id="PF00278">
    <property type="entry name" value="Orn_DAP_Arg_deC"/>
    <property type="match status" value="1"/>
</dbReference>
<feature type="domain" description="Orn/DAP/Arg decarboxylase 2 C-terminal" evidence="9">
    <location>
        <begin position="17"/>
        <end position="365"/>
    </location>
</feature>
<dbReference type="Proteomes" id="UP000810252">
    <property type="component" value="Unassembled WGS sequence"/>
</dbReference>
<dbReference type="PROSITE" id="PS00878">
    <property type="entry name" value="ODR_DC_2_1"/>
    <property type="match status" value="1"/>
</dbReference>
<comment type="pathway">
    <text evidence="5 8">Amino-acid biosynthesis; L-lysine biosynthesis via DAP pathway; L-lysine from DL-2,6-diaminopimelate: step 1/1.</text>
</comment>
<feature type="binding site" evidence="5">
    <location>
        <position position="228"/>
    </location>
    <ligand>
        <name>pyridoxal 5'-phosphate</name>
        <dbReference type="ChEBI" id="CHEBI:597326"/>
    </ligand>
</feature>
<proteinExistence type="inferred from homology"/>
<dbReference type="Gene3D" id="2.40.37.10">
    <property type="entry name" value="Lyase, Ornithine Decarboxylase, Chain A, domain 1"/>
    <property type="match status" value="1"/>
</dbReference>
<sequence length="393" mass="43152">MLNDNAILSLEKIRTPFYLYDMELLAETVSEVVRLSGQYGIEVHYAVKANADDRILRYIASRGLGADCVSGNEVLRAIGSGFPAEKIAFAGVGKTDEEIETAVRNGIFSINCESLPEIETVDLIASRLGLRARVSARINPNIDAHTHKYITTGLEENKFGISEHDLDVLIRLIRNSKSIDFNGLHFHVGSQILDVEQVFSLECRRANEIVSYFEKEGVVIDNIDLGGGLGIDYADPAAHPVPDFRTWFSTIAATIRTRPGRKIHVEPGRSIVAQCGILCTKVLFVKRGEKKTFLITDAGMNDLIRPALYGARHKVVNLSAKLRQDVVEQVYDVVGPVCESSDVWGEGLRLPESSRGDLLGICSAGAYGQVMASRYNLRDLAPSVYIPSGDTVD</sequence>
<evidence type="ECO:0000256" key="3">
    <source>
        <dbReference type="ARBA" id="ARBA00022898"/>
    </source>
</evidence>
<keyword evidence="2 5" id="KW-0210">Decarboxylase</keyword>
<gene>
    <name evidence="5 11" type="primary">lysA</name>
    <name evidence="11" type="ORF">IAC29_04485</name>
</gene>
<dbReference type="PANTHER" id="PTHR43727:SF2">
    <property type="entry name" value="GROUP IV DECARBOXYLASE"/>
    <property type="match status" value="1"/>
</dbReference>
<protein>
    <recommendedName>
        <fullName evidence="5 6">Diaminopimelate decarboxylase</fullName>
        <shortName evidence="5">DAP decarboxylase</shortName>
        <shortName evidence="5">DAPDC</shortName>
        <ecNumber evidence="5 6">4.1.1.20</ecNumber>
    </recommendedName>
</protein>
<reference evidence="11" key="2">
    <citation type="journal article" date="2021" name="PeerJ">
        <title>Extensive microbial diversity within the chicken gut microbiome revealed by metagenomics and culture.</title>
        <authorList>
            <person name="Gilroy R."/>
            <person name="Ravi A."/>
            <person name="Getino M."/>
            <person name="Pursley I."/>
            <person name="Horton D.L."/>
            <person name="Alikhan N.F."/>
            <person name="Baker D."/>
            <person name="Gharbi K."/>
            <person name="Hall N."/>
            <person name="Watson M."/>
            <person name="Adriaenssens E.M."/>
            <person name="Foster-Nyarko E."/>
            <person name="Jarju S."/>
            <person name="Secka A."/>
            <person name="Antonio M."/>
            <person name="Oren A."/>
            <person name="Chaudhuri R.R."/>
            <person name="La Ragione R."/>
            <person name="Hildebrand F."/>
            <person name="Pallen M.J."/>
        </authorList>
    </citation>
    <scope>NUCLEOTIDE SEQUENCE</scope>
    <source>
        <strain evidence="11">20514</strain>
    </source>
</reference>
<dbReference type="Pfam" id="PF02784">
    <property type="entry name" value="Orn_Arg_deC_N"/>
    <property type="match status" value="1"/>
</dbReference>
<comment type="catalytic activity">
    <reaction evidence="5 8">
        <text>meso-2,6-diaminopimelate + H(+) = L-lysine + CO2</text>
        <dbReference type="Rhea" id="RHEA:15101"/>
        <dbReference type="ChEBI" id="CHEBI:15378"/>
        <dbReference type="ChEBI" id="CHEBI:16526"/>
        <dbReference type="ChEBI" id="CHEBI:32551"/>
        <dbReference type="ChEBI" id="CHEBI:57791"/>
        <dbReference type="EC" id="4.1.1.20"/>
    </reaction>
</comment>
<comment type="subunit">
    <text evidence="5">Homodimer.</text>
</comment>
<feature type="binding site" evidence="5">
    <location>
        <position position="367"/>
    </location>
    <ligand>
        <name>pyridoxal 5'-phosphate</name>
        <dbReference type="ChEBI" id="CHEBI:597326"/>
    </ligand>
</feature>
<evidence type="ECO:0000259" key="10">
    <source>
        <dbReference type="Pfam" id="PF02784"/>
    </source>
</evidence>
<dbReference type="InterPro" id="IPR022644">
    <property type="entry name" value="De-COase2_N"/>
</dbReference>
<comment type="cofactor">
    <cofactor evidence="1 5 7 8">
        <name>pyridoxal 5'-phosphate</name>
        <dbReference type="ChEBI" id="CHEBI:597326"/>
    </cofactor>
</comment>
<dbReference type="FunFam" id="3.20.20.10:FF:000003">
    <property type="entry name" value="Diaminopimelate decarboxylase"/>
    <property type="match status" value="1"/>
</dbReference>
<name>A0A9D9EL25_9BACT</name>
<feature type="binding site" evidence="5">
    <location>
        <position position="309"/>
    </location>
    <ligand>
        <name>substrate</name>
    </ligand>
</feature>
<feature type="modified residue" description="N6-(pyridoxal phosphate)lysine" evidence="5 7">
    <location>
        <position position="48"/>
    </location>
</feature>
<dbReference type="PRINTS" id="PR01181">
    <property type="entry name" value="DAPDCRBXLASE"/>
</dbReference>
<feature type="binding site" evidence="5">
    <location>
        <position position="339"/>
    </location>
    <ligand>
        <name>substrate</name>
    </ligand>
</feature>
<dbReference type="InterPro" id="IPR000183">
    <property type="entry name" value="Orn/DAP/Arg_de-COase"/>
</dbReference>
<evidence type="ECO:0000256" key="4">
    <source>
        <dbReference type="ARBA" id="ARBA00023239"/>
    </source>
</evidence>
<feature type="binding site" evidence="5">
    <location>
        <position position="305"/>
    </location>
    <ligand>
        <name>substrate</name>
    </ligand>
</feature>
<dbReference type="HAMAP" id="MF_02120">
    <property type="entry name" value="LysA"/>
    <property type="match status" value="1"/>
</dbReference>
<feature type="binding site" evidence="5">
    <location>
        <position position="269"/>
    </location>
    <ligand>
        <name>substrate</name>
    </ligand>
</feature>
<evidence type="ECO:0000256" key="7">
    <source>
        <dbReference type="PIRSR" id="PIRSR600183-50"/>
    </source>
</evidence>
<dbReference type="GO" id="GO:0009089">
    <property type="term" value="P:lysine biosynthetic process via diaminopimelate"/>
    <property type="evidence" value="ECO:0007669"/>
    <property type="project" value="UniProtKB-UniRule"/>
</dbReference>
<dbReference type="EMBL" id="JADIMQ010000065">
    <property type="protein sequence ID" value="MBO8448511.1"/>
    <property type="molecule type" value="Genomic_DNA"/>
</dbReference>
<dbReference type="SUPFAM" id="SSF51419">
    <property type="entry name" value="PLP-binding barrel"/>
    <property type="match status" value="1"/>
</dbReference>
<evidence type="ECO:0000256" key="1">
    <source>
        <dbReference type="ARBA" id="ARBA00001933"/>
    </source>
</evidence>
<dbReference type="Gene3D" id="3.20.20.10">
    <property type="entry name" value="Alanine racemase"/>
    <property type="match status" value="1"/>
</dbReference>
<organism evidence="11 12">
    <name type="scientific">Candidatus Cryptobacteroides merdigallinarum</name>
    <dbReference type="NCBI Taxonomy" id="2840770"/>
    <lineage>
        <taxon>Bacteria</taxon>
        <taxon>Pseudomonadati</taxon>
        <taxon>Bacteroidota</taxon>
        <taxon>Bacteroidia</taxon>
        <taxon>Bacteroidales</taxon>
        <taxon>Candidatus Cryptobacteroides</taxon>
    </lineage>
</organism>
<comment type="similarity">
    <text evidence="5">Belongs to the Orn/Lys/Arg decarboxylase class-II family. LysA subfamily.</text>
</comment>
<evidence type="ECO:0000256" key="2">
    <source>
        <dbReference type="ARBA" id="ARBA00022793"/>
    </source>
</evidence>
<dbReference type="InterPro" id="IPR022653">
    <property type="entry name" value="De-COase2_pyr-phos_BS"/>
</dbReference>
<dbReference type="InterPro" id="IPR002986">
    <property type="entry name" value="DAP_deCOOHase_LysA"/>
</dbReference>
<dbReference type="PANTHER" id="PTHR43727">
    <property type="entry name" value="DIAMINOPIMELATE DECARBOXYLASE"/>
    <property type="match status" value="1"/>
</dbReference>
<accession>A0A9D9EL25</accession>
<feature type="binding site" evidence="5">
    <location>
        <begin position="266"/>
        <end position="269"/>
    </location>
    <ligand>
        <name>pyridoxal 5'-phosphate</name>
        <dbReference type="ChEBI" id="CHEBI:597326"/>
    </ligand>
</feature>
<comment type="caution">
    <text evidence="11">The sequence shown here is derived from an EMBL/GenBank/DDBJ whole genome shotgun (WGS) entry which is preliminary data.</text>
</comment>
<comment type="function">
    <text evidence="5">Specifically catalyzes the decarboxylation of meso-diaminopimelate (meso-DAP) to L-lysine.</text>
</comment>
<dbReference type="PRINTS" id="PR01179">
    <property type="entry name" value="ODADCRBXLASE"/>
</dbReference>
<evidence type="ECO:0000313" key="12">
    <source>
        <dbReference type="Proteomes" id="UP000810252"/>
    </source>
</evidence>
<dbReference type="GO" id="GO:0030170">
    <property type="term" value="F:pyridoxal phosphate binding"/>
    <property type="evidence" value="ECO:0007669"/>
    <property type="project" value="UniProtKB-UniRule"/>
</dbReference>
<evidence type="ECO:0000256" key="6">
    <source>
        <dbReference type="NCBIfam" id="TIGR01048"/>
    </source>
</evidence>
<evidence type="ECO:0000259" key="9">
    <source>
        <dbReference type="Pfam" id="PF00278"/>
    </source>
</evidence>
<evidence type="ECO:0000313" key="11">
    <source>
        <dbReference type="EMBL" id="MBO8448511.1"/>
    </source>
</evidence>
<dbReference type="SUPFAM" id="SSF50621">
    <property type="entry name" value="Alanine racemase C-terminal domain-like"/>
    <property type="match status" value="1"/>
</dbReference>
<dbReference type="CDD" id="cd06828">
    <property type="entry name" value="PLPDE_III_DapDC"/>
    <property type="match status" value="1"/>
</dbReference>
<feature type="active site" description="Proton donor" evidence="7">
    <location>
        <position position="338"/>
    </location>
</feature>
<keyword evidence="4 5" id="KW-0456">Lyase</keyword>
<keyword evidence="3 5" id="KW-0663">Pyridoxal phosphate</keyword>
<dbReference type="InterPro" id="IPR029066">
    <property type="entry name" value="PLP-binding_barrel"/>
</dbReference>
<keyword evidence="5" id="KW-0028">Amino-acid biosynthesis</keyword>
<dbReference type="EC" id="4.1.1.20" evidence="5 6"/>
<dbReference type="InterPro" id="IPR022643">
    <property type="entry name" value="De-COase2_C"/>
</dbReference>
<keyword evidence="5 8" id="KW-0457">Lysine biosynthesis</keyword>
<dbReference type="NCBIfam" id="TIGR01048">
    <property type="entry name" value="lysA"/>
    <property type="match status" value="1"/>
</dbReference>
<dbReference type="AlphaFoldDB" id="A0A9D9EL25"/>
<evidence type="ECO:0000256" key="5">
    <source>
        <dbReference type="HAMAP-Rule" id="MF_02120"/>
    </source>
</evidence>
<reference evidence="11" key="1">
    <citation type="submission" date="2020-10" db="EMBL/GenBank/DDBJ databases">
        <authorList>
            <person name="Gilroy R."/>
        </authorList>
    </citation>
    <scope>NUCLEOTIDE SEQUENCE</scope>
    <source>
        <strain evidence="11">20514</strain>
    </source>
</reference>
<feature type="domain" description="Orn/DAP/Arg decarboxylase 2 N-terminal" evidence="10">
    <location>
        <begin position="38"/>
        <end position="273"/>
    </location>
</feature>